<sequence>MSSNIKFNVMEAPNNQTRKYICQDNSVARRTKEVGSMGRVRVGICCVKKNVAFLLGQKPLEFSK</sequence>
<accession>L8ECK8</accession>
<protein>
    <submittedName>
        <fullName evidence="1">Alternative protein OR12D3</fullName>
    </submittedName>
</protein>
<dbReference type="AlphaFoldDB" id="L8ECK8"/>
<name>L8ECK8_HUMAN</name>
<dbReference type="EMBL" id="HF584245">
    <property type="protein sequence ID" value="CCQ43742.1"/>
    <property type="molecule type" value="Genomic_DNA"/>
</dbReference>
<proteinExistence type="predicted"/>
<gene>
    <name evidence="1" type="primary">OR12D3</name>
</gene>
<reference evidence="1" key="1">
    <citation type="journal article" date="2013" name="PLoS ONE">
        <title>Direct detection of alternative open reading frames translation products in human significantly expands the proteome.</title>
        <authorList>
            <person name="Vanderperre B."/>
            <person name="Lucier J.-F."/>
            <person name="Motard J."/>
            <person name="Tremblay G."/>
            <person name="Vanderperre S."/>
            <person name="Wisztorski M."/>
            <person name="Salzet M."/>
            <person name="Boisvert F.-M."/>
            <person name="Roucou X."/>
        </authorList>
    </citation>
    <scope>NUCLEOTIDE SEQUENCE</scope>
</reference>
<organism evidence="1">
    <name type="scientific">Homo sapiens</name>
    <name type="common">Human</name>
    <dbReference type="NCBI Taxonomy" id="9606"/>
    <lineage>
        <taxon>Eukaryota</taxon>
        <taxon>Metazoa</taxon>
        <taxon>Chordata</taxon>
        <taxon>Craniata</taxon>
        <taxon>Vertebrata</taxon>
        <taxon>Euteleostomi</taxon>
        <taxon>Mammalia</taxon>
        <taxon>Eutheria</taxon>
        <taxon>Euarchontoglires</taxon>
        <taxon>Primates</taxon>
        <taxon>Haplorrhini</taxon>
        <taxon>Catarrhini</taxon>
        <taxon>Hominidae</taxon>
        <taxon>Homo</taxon>
    </lineage>
</organism>
<dbReference type="OrthoDB" id="6145535at2759"/>
<evidence type="ECO:0000313" key="1">
    <source>
        <dbReference type="EMBL" id="CCQ43742.1"/>
    </source>
</evidence>